<dbReference type="PANTHER" id="PTHR40045">
    <property type="entry name" value="YCGG FAMILY PROTEIN"/>
    <property type="match status" value="1"/>
</dbReference>
<sequence length="220" mass="25900">MNKSINQFPKTEEAIREFILDDHPCVMAQSLVADDNLTIRDYGILNCQETYQQILKDLNLYIEDVDSDTMKFQTFIATFADDHFEDEVIFENELWKFLHVLHKIDPQPWDETTSADPRSTEFSFSFLGVSFYIVGMHPNSSREARSTPFPMIVFNLHSQFEMLRGSGRYKRVRDLIRRRDKEKQGTINPMLEDFGLNSEARQYSGRAVDENWKCPYNFKK</sequence>
<dbReference type="eggNOG" id="COG3403">
    <property type="taxonomic scope" value="Bacteria"/>
</dbReference>
<dbReference type="KEGG" id="asl:Aeqsu_3126"/>
<evidence type="ECO:0008006" key="3">
    <source>
        <dbReference type="Google" id="ProtNLM"/>
    </source>
</evidence>
<accession>I3YZZ3</accession>
<dbReference type="InterPro" id="IPR014988">
    <property type="entry name" value="Uncharacterised_YqcI/YcgG"/>
</dbReference>
<dbReference type="STRING" id="746697.Aeqsu_3126"/>
<dbReference type="PATRIC" id="fig|746697.3.peg.3178"/>
<organism evidence="1 2">
    <name type="scientific">Aequorivita sublithincola (strain DSM 14238 / LMG 21431 / ACAM 643 / 9-3)</name>
    <dbReference type="NCBI Taxonomy" id="746697"/>
    <lineage>
        <taxon>Bacteria</taxon>
        <taxon>Pseudomonadati</taxon>
        <taxon>Bacteroidota</taxon>
        <taxon>Flavobacteriia</taxon>
        <taxon>Flavobacteriales</taxon>
        <taxon>Flavobacteriaceae</taxon>
        <taxon>Aequorivita</taxon>
    </lineage>
</organism>
<dbReference type="NCBIfam" id="NF041366">
    <property type="entry name" value="GntA_guanitoxin"/>
    <property type="match status" value="1"/>
</dbReference>
<dbReference type="Pfam" id="PF08892">
    <property type="entry name" value="YqcI_YcgG"/>
    <property type="match status" value="1"/>
</dbReference>
<dbReference type="RefSeq" id="WP_014783810.1">
    <property type="nucleotide sequence ID" value="NC_018013.1"/>
</dbReference>
<reference evidence="1 2" key="1">
    <citation type="submission" date="2012-06" db="EMBL/GenBank/DDBJ databases">
        <title>The complete genome of Aequorivita sublithincola DSM 14238.</title>
        <authorList>
            <consortium name="US DOE Joint Genome Institute (JGI-PGF)"/>
            <person name="Lucas S."/>
            <person name="Copeland A."/>
            <person name="Lapidus A."/>
            <person name="Goodwin L."/>
            <person name="Pitluck S."/>
            <person name="Peters L."/>
            <person name="Munk A.C.C."/>
            <person name="Kyrpides N."/>
            <person name="Mavromatis K."/>
            <person name="Pagani I."/>
            <person name="Ivanova N."/>
            <person name="Ovchinnikova G."/>
            <person name="Zeytun A."/>
            <person name="Detter J.C."/>
            <person name="Han C."/>
            <person name="Land M."/>
            <person name="Hauser L."/>
            <person name="Markowitz V."/>
            <person name="Cheng J.-F."/>
            <person name="Hugenholtz P."/>
            <person name="Woyke T."/>
            <person name="Wu D."/>
            <person name="Tindall B."/>
            <person name="Faehnrich R."/>
            <person name="Brambilla E."/>
            <person name="Klenk H.-P."/>
            <person name="Eisen J.A."/>
        </authorList>
    </citation>
    <scope>NUCLEOTIDE SEQUENCE [LARGE SCALE GENOMIC DNA]</scope>
    <source>
        <strain evidence="2">DSM 14238 / LMG 21431 / ACAM 643 / 9-3</strain>
    </source>
</reference>
<evidence type="ECO:0000313" key="2">
    <source>
        <dbReference type="Proteomes" id="UP000006049"/>
    </source>
</evidence>
<dbReference type="HOGENOM" id="CLU_090943_0_0_10"/>
<gene>
    <name evidence="1" type="ordered locus">Aeqsu_3126</name>
</gene>
<proteinExistence type="predicted"/>
<name>I3YZZ3_AEQSU</name>
<dbReference type="PANTHER" id="PTHR40045:SF1">
    <property type="entry name" value="YQCI_YCGG FAMILY PROTEIN"/>
    <property type="match status" value="1"/>
</dbReference>
<dbReference type="EMBL" id="CP003280">
    <property type="protein sequence ID" value="AFL82561.1"/>
    <property type="molecule type" value="Genomic_DNA"/>
</dbReference>
<dbReference type="AlphaFoldDB" id="I3YZZ3"/>
<evidence type="ECO:0000313" key="1">
    <source>
        <dbReference type="EMBL" id="AFL82561.1"/>
    </source>
</evidence>
<protein>
    <recommendedName>
        <fullName evidence="3">YqcI/YcgG family</fullName>
    </recommendedName>
</protein>
<keyword evidence="2" id="KW-1185">Reference proteome</keyword>
<dbReference type="Proteomes" id="UP000006049">
    <property type="component" value="Chromosome"/>
</dbReference>
<dbReference type="OrthoDB" id="283514at2"/>